<dbReference type="OrthoDB" id="692191at2759"/>
<keyword evidence="4" id="KW-1185">Reference proteome</keyword>
<dbReference type="PANTHER" id="PTHR33074">
    <property type="entry name" value="EXPRESSED PROTEIN-RELATED"/>
    <property type="match status" value="1"/>
</dbReference>
<accession>A0A0Q3KGA1</accession>
<dbReference type="ExpressionAtlas" id="A0A0Q3KGA1">
    <property type="expression patterns" value="baseline"/>
</dbReference>
<dbReference type="Proteomes" id="UP000008810">
    <property type="component" value="Chromosome 1"/>
</dbReference>
<reference evidence="2 3" key="1">
    <citation type="journal article" date="2010" name="Nature">
        <title>Genome sequencing and analysis of the model grass Brachypodium distachyon.</title>
        <authorList>
            <consortium name="International Brachypodium Initiative"/>
        </authorList>
    </citation>
    <scope>NUCLEOTIDE SEQUENCE [LARGE SCALE GENOMIC DNA]</scope>
    <source>
        <strain evidence="2">Bd21</strain>
        <strain evidence="3">cv. Bd21</strain>
    </source>
</reference>
<dbReference type="AlphaFoldDB" id="A0A0Q3KGA1"/>
<evidence type="ECO:0000313" key="3">
    <source>
        <dbReference type="EnsemblPlants" id="KQK23428"/>
    </source>
</evidence>
<name>A0A0Q3KGA1_BRADI</name>
<evidence type="ECO:0000259" key="1">
    <source>
        <dbReference type="Pfam" id="PF07762"/>
    </source>
</evidence>
<dbReference type="PANTHER" id="PTHR33074:SF77">
    <property type="entry name" value="OS03G0178900 PROTEIN"/>
    <property type="match status" value="1"/>
</dbReference>
<protein>
    <recommendedName>
        <fullName evidence="1">DUF1618 domain-containing protein</fullName>
    </recommendedName>
</protein>
<dbReference type="GeneID" id="104582423"/>
<gene>
    <name evidence="3" type="primary">LOC104582423</name>
    <name evidence="2" type="ORF">BRADI_1g73680v3</name>
</gene>
<dbReference type="Gramene" id="KQK23428">
    <property type="protein sequence ID" value="KQK23428"/>
    <property type="gene ID" value="BRADI_1g73680v3"/>
</dbReference>
<evidence type="ECO:0000313" key="2">
    <source>
        <dbReference type="EMBL" id="KQK23428.1"/>
    </source>
</evidence>
<reference evidence="3" key="3">
    <citation type="submission" date="2018-08" db="UniProtKB">
        <authorList>
            <consortium name="EnsemblPlants"/>
        </authorList>
    </citation>
    <scope>IDENTIFICATION</scope>
    <source>
        <strain evidence="3">cv. Bd21</strain>
    </source>
</reference>
<dbReference type="Pfam" id="PF07762">
    <property type="entry name" value="DUF1618"/>
    <property type="match status" value="1"/>
</dbReference>
<dbReference type="EMBL" id="CM000880">
    <property type="protein sequence ID" value="KQK23428.1"/>
    <property type="molecule type" value="Genomic_DNA"/>
</dbReference>
<dbReference type="EnsemblPlants" id="KQK23428">
    <property type="protein sequence ID" value="KQK23428"/>
    <property type="gene ID" value="BRADI_1g73680v3"/>
</dbReference>
<dbReference type="STRING" id="15368.A0A0Q3KGA1"/>
<evidence type="ECO:0000313" key="4">
    <source>
        <dbReference type="Proteomes" id="UP000008810"/>
    </source>
</evidence>
<proteinExistence type="predicted"/>
<sequence>MEGFYRPPTVDAAATRRVATSTTAAAAASPTIDAAATLRFPAWVLLRKEAHYDDYDNAYTARVKTSTGRNVKVTFFPFESPAVSYFCVHGPELEDKDFHVEPEVVFSEKGLVLLRFAFTVGPRSTCFNTHLAEYFVYKAGRGKPSLTPIPPDDRPDETRSFASILPCDDDDDGNFLVADLAMTLNIGHYVLHIFSSKTNKWISMPLELQFSPAVMEDLPGVPQKVIALGSRTIGWVDLWRGIVVCDVFDTEPVLRFIPLPKPEFNLHGEGDPQEIRDVTCCNGVIKFVEMEHYETPATADSNKKLNFKTTKDLDSVNVIYDSELFLVNDEDLVEMEPTYHPDSWKIRTCYRHTSWNLWCKGHTVHVDGILVKNPRQYTMLFELWDDSAGKCTLRKLTTSCPVISIHRDDVVYLSSKVGLYDEKAWVVGVDLRMKTVEILEPYSAEGTSLYQIPFLACTFSEQLNTNPRLCAQEDSHAQNSALNDHLSSGYGNVNNLRPQQNMLNVGNYYGSFYEHGDTTHPGCHNYHQLIQL</sequence>
<reference evidence="2" key="2">
    <citation type="submission" date="2017-06" db="EMBL/GenBank/DDBJ databases">
        <title>WGS assembly of Brachypodium distachyon.</title>
        <authorList>
            <consortium name="The International Brachypodium Initiative"/>
            <person name="Lucas S."/>
            <person name="Harmon-Smith M."/>
            <person name="Lail K."/>
            <person name="Tice H."/>
            <person name="Grimwood J."/>
            <person name="Bruce D."/>
            <person name="Barry K."/>
            <person name="Shu S."/>
            <person name="Lindquist E."/>
            <person name="Wang M."/>
            <person name="Pitluck S."/>
            <person name="Vogel J.P."/>
            <person name="Garvin D.F."/>
            <person name="Mockler T.C."/>
            <person name="Schmutz J."/>
            <person name="Rokhsar D."/>
            <person name="Bevan M.W."/>
        </authorList>
    </citation>
    <scope>NUCLEOTIDE SEQUENCE</scope>
    <source>
        <strain evidence="2">Bd21</strain>
    </source>
</reference>
<feature type="domain" description="DUF1618" evidence="1">
    <location>
        <begin position="235"/>
        <end position="412"/>
    </location>
</feature>
<organism evidence="2">
    <name type="scientific">Brachypodium distachyon</name>
    <name type="common">Purple false brome</name>
    <name type="synonym">Trachynia distachya</name>
    <dbReference type="NCBI Taxonomy" id="15368"/>
    <lineage>
        <taxon>Eukaryota</taxon>
        <taxon>Viridiplantae</taxon>
        <taxon>Streptophyta</taxon>
        <taxon>Embryophyta</taxon>
        <taxon>Tracheophyta</taxon>
        <taxon>Spermatophyta</taxon>
        <taxon>Magnoliopsida</taxon>
        <taxon>Liliopsida</taxon>
        <taxon>Poales</taxon>
        <taxon>Poaceae</taxon>
        <taxon>BOP clade</taxon>
        <taxon>Pooideae</taxon>
        <taxon>Stipodae</taxon>
        <taxon>Brachypodieae</taxon>
        <taxon>Brachypodium</taxon>
    </lineage>
</organism>
<dbReference type="RefSeq" id="XP_014751832.2">
    <property type="nucleotide sequence ID" value="XM_014896346.2"/>
</dbReference>
<dbReference type="InterPro" id="IPR011676">
    <property type="entry name" value="DUF1618"/>
</dbReference>